<organism evidence="2 3">
    <name type="scientific">Glossina brevipalpis</name>
    <dbReference type="NCBI Taxonomy" id="37001"/>
    <lineage>
        <taxon>Eukaryota</taxon>
        <taxon>Metazoa</taxon>
        <taxon>Ecdysozoa</taxon>
        <taxon>Arthropoda</taxon>
        <taxon>Hexapoda</taxon>
        <taxon>Insecta</taxon>
        <taxon>Pterygota</taxon>
        <taxon>Neoptera</taxon>
        <taxon>Endopterygota</taxon>
        <taxon>Diptera</taxon>
        <taxon>Brachycera</taxon>
        <taxon>Muscomorpha</taxon>
        <taxon>Hippoboscoidea</taxon>
        <taxon>Glossinidae</taxon>
        <taxon>Glossina</taxon>
    </lineage>
</organism>
<dbReference type="InterPro" id="IPR032870">
    <property type="entry name" value="ALKBH7-like"/>
</dbReference>
<dbReference type="PANTHER" id="PTHR21052">
    <property type="entry name" value="SPERMATOGENESIS ASSOCIATED 11-RELATED"/>
    <property type="match status" value="1"/>
</dbReference>
<sequence>MNNLLKLQAVLRRSSYLLQKQQPQRPLQTIITFAFNGSKCNTFATKTLSTSEDSYVEFMGNWPNEEKHYFLQDMRILANFISEDQEQQLLNEIEPYIKRLRYEFDHWDDAIHGFRETERKHWYPENRKIIDKIQHTGFADEVMPFVHVLDLSSEGVIKPHVDSTRYCGNTIAGLSLLTDSVMRLARIDEKKYQQNYQSNGQEEYHNL</sequence>
<accession>A0A1A9WT23</accession>
<dbReference type="InterPro" id="IPR037151">
    <property type="entry name" value="AlkB-like_sf"/>
</dbReference>
<dbReference type="EnsemblMetazoa" id="GBRI030941-RA">
    <property type="protein sequence ID" value="GBRI030941-PA"/>
    <property type="gene ID" value="GBRI030941"/>
</dbReference>
<name>A0A1A9WT23_9MUSC</name>
<dbReference type="STRING" id="37001.A0A1A9WT23"/>
<dbReference type="GO" id="GO:0006974">
    <property type="term" value="P:DNA damage response"/>
    <property type="evidence" value="ECO:0007669"/>
    <property type="project" value="InterPro"/>
</dbReference>
<evidence type="ECO:0000313" key="2">
    <source>
        <dbReference type="EnsemblMetazoa" id="GBRI030941-PA"/>
    </source>
</evidence>
<dbReference type="VEuPathDB" id="VectorBase:GBRI030941"/>
<dbReference type="GO" id="GO:0006631">
    <property type="term" value="P:fatty acid metabolic process"/>
    <property type="evidence" value="ECO:0007669"/>
    <property type="project" value="TreeGrafter"/>
</dbReference>
<keyword evidence="3" id="KW-1185">Reference proteome</keyword>
<evidence type="ECO:0000313" key="3">
    <source>
        <dbReference type="Proteomes" id="UP000091820"/>
    </source>
</evidence>
<dbReference type="AlphaFoldDB" id="A0A1A9WT23"/>
<comment type="cofactor">
    <cofactor evidence="1">
        <name>Fe(2+)</name>
        <dbReference type="ChEBI" id="CHEBI:29033"/>
    </cofactor>
</comment>
<dbReference type="GO" id="GO:0005759">
    <property type="term" value="C:mitochondrial matrix"/>
    <property type="evidence" value="ECO:0007669"/>
    <property type="project" value="TreeGrafter"/>
</dbReference>
<dbReference type="PANTHER" id="PTHR21052:SF0">
    <property type="entry name" value="ALPHA-KETOGLUTARATE-DEPENDENT DIOXYGENASE ALKB HOMOLOG 7, MITOCHONDRIAL"/>
    <property type="match status" value="1"/>
</dbReference>
<dbReference type="Gene3D" id="2.60.120.590">
    <property type="entry name" value="Alpha-ketoglutarate-dependent dioxygenase AlkB-like"/>
    <property type="match status" value="1"/>
</dbReference>
<reference evidence="3" key="1">
    <citation type="submission" date="2014-03" db="EMBL/GenBank/DDBJ databases">
        <authorList>
            <person name="Aksoy S."/>
            <person name="Warren W."/>
            <person name="Wilson R.K."/>
        </authorList>
    </citation>
    <scope>NUCLEOTIDE SEQUENCE [LARGE SCALE GENOMIC DNA]</scope>
    <source>
        <strain evidence="3">IAEA</strain>
    </source>
</reference>
<evidence type="ECO:0000256" key="1">
    <source>
        <dbReference type="ARBA" id="ARBA00001954"/>
    </source>
</evidence>
<reference evidence="2" key="2">
    <citation type="submission" date="2020-05" db="UniProtKB">
        <authorList>
            <consortium name="EnsemblMetazoa"/>
        </authorList>
    </citation>
    <scope>IDENTIFICATION</scope>
    <source>
        <strain evidence="2">IAEA</strain>
    </source>
</reference>
<dbReference type="Proteomes" id="UP000091820">
    <property type="component" value="Unassembled WGS sequence"/>
</dbReference>
<protein>
    <recommendedName>
        <fullName evidence="4">Alpha-ketoglutarate-dependent dioxygenase AlkB-like domain-containing protein</fullName>
    </recommendedName>
</protein>
<proteinExistence type="predicted"/>
<evidence type="ECO:0008006" key="4">
    <source>
        <dbReference type="Google" id="ProtNLM"/>
    </source>
</evidence>
<dbReference type="SUPFAM" id="SSF51197">
    <property type="entry name" value="Clavaminate synthase-like"/>
    <property type="match status" value="1"/>
</dbReference>